<feature type="region of interest" description="Disordered" evidence="2">
    <location>
        <begin position="402"/>
        <end position="439"/>
    </location>
</feature>
<dbReference type="EMBL" id="JYDO01000254">
    <property type="protein sequence ID" value="KRZ66253.1"/>
    <property type="molecule type" value="Genomic_DNA"/>
</dbReference>
<evidence type="ECO:0000313" key="6">
    <source>
        <dbReference type="Proteomes" id="UP000054843"/>
    </source>
</evidence>
<keyword evidence="6" id="KW-1185">Reference proteome</keyword>
<gene>
    <name evidence="5" type="primary">pol</name>
    <name evidence="5" type="ORF">T10_8878</name>
</gene>
<dbReference type="InterPro" id="IPR043502">
    <property type="entry name" value="DNA/RNA_pol_sf"/>
</dbReference>
<feature type="compositionally biased region" description="Basic residues" evidence="2">
    <location>
        <begin position="507"/>
        <end position="518"/>
    </location>
</feature>
<dbReference type="OrthoDB" id="6779578at2759"/>
<dbReference type="AlphaFoldDB" id="A0A0V1M329"/>
<feature type="compositionally biased region" description="Polar residues" evidence="2">
    <location>
        <begin position="267"/>
        <end position="282"/>
    </location>
</feature>
<accession>A0A0V1M329</accession>
<feature type="compositionally biased region" description="Low complexity" evidence="2">
    <location>
        <begin position="423"/>
        <end position="433"/>
    </location>
</feature>
<dbReference type="PROSITE" id="PS50157">
    <property type="entry name" value="ZINC_FINGER_C2H2_2"/>
    <property type="match status" value="1"/>
</dbReference>
<dbReference type="PANTHER" id="PTHR35450">
    <property type="entry name" value="REVERSE TRANSCRIPTASE DOMAIN-CONTAINING PROTEIN"/>
    <property type="match status" value="1"/>
</dbReference>
<dbReference type="Proteomes" id="UP000054843">
    <property type="component" value="Unassembled WGS sequence"/>
</dbReference>
<dbReference type="GO" id="GO:0008270">
    <property type="term" value="F:zinc ion binding"/>
    <property type="evidence" value="ECO:0007669"/>
    <property type="project" value="UniProtKB-KW"/>
</dbReference>
<dbReference type="Pfam" id="PF00078">
    <property type="entry name" value="RVT_1"/>
    <property type="match status" value="1"/>
</dbReference>
<feature type="compositionally biased region" description="Basic and acidic residues" evidence="2">
    <location>
        <begin position="405"/>
        <end position="416"/>
    </location>
</feature>
<dbReference type="STRING" id="268474.A0A0V1M329"/>
<protein>
    <submittedName>
        <fullName evidence="5">Retrovirus-related Pol polyprotein from type-2 retrotransposable element R2DM</fullName>
    </submittedName>
</protein>
<feature type="region of interest" description="Disordered" evidence="2">
    <location>
        <begin position="1"/>
        <end position="30"/>
    </location>
</feature>
<evidence type="ECO:0000313" key="5">
    <source>
        <dbReference type="EMBL" id="KRZ66253.1"/>
    </source>
</evidence>
<dbReference type="PROSITE" id="PS00028">
    <property type="entry name" value="ZINC_FINGER_C2H2_1"/>
    <property type="match status" value="1"/>
</dbReference>
<evidence type="ECO:0000259" key="3">
    <source>
        <dbReference type="PROSITE" id="PS50157"/>
    </source>
</evidence>
<feature type="domain" description="Reverse transcriptase" evidence="4">
    <location>
        <begin position="480"/>
        <end position="761"/>
    </location>
</feature>
<dbReference type="InterPro" id="IPR043128">
    <property type="entry name" value="Rev_trsase/Diguanyl_cyclase"/>
</dbReference>
<evidence type="ECO:0000259" key="4">
    <source>
        <dbReference type="PROSITE" id="PS50878"/>
    </source>
</evidence>
<sequence length="1154" mass="127507">MGKPSRPAQETPSTAAGSDGQARSGLRRRNHAEVTYPGPFTCTVCSLTECVYSRFKNHCMTHHLHLELSCSVCRKVFPTINAVACHYPHCAKTPRNPNISQNIPETTQVGRTVASSINNKGISENKEPPQNNRVVTRSQVKRAAVGAVTRSRSSLCNGAPAVNAAAGIVRSQVNVVFPDCATLNNNSRQRLMVAPAPPNNGELCSPLSGKVTDGGNVIVRRSARLASNCEAGLHNNGADASSVANVPVIKEVPPARTYRRNRPASANTNITETPRQPPTSMTVPECRRRTREQPQRTTASEATQPAAPTVADNAFPCGECGRVFSTFAGMRLHLKRAHPSSFSSLQPPVKVPRWSALESDTLRELEDALRRNGELSNEKLASLMTDRFERVFTIDMVKGHRRKFRETPRTGGEDSRPSTTRESTPAPTAQTPPSTIPVNTITTDNPETAENINKKLKQHLLHCTTTHNTEVEAEINHIIRNHIIKGNNSNYLTHTIKCLLGAMRQEKGRRPKAGRKKKPEPSVPLNSKQLKRMAYRKVQQAYCKDPKRVVAHLFHNQPLENVSCPVESGEKALQARLESFTESSSITRALHRHGVDPASIELVESMVGGATTVIINSDGTRCNVIKFNRGVRQGDPISPLLFNLVLDELIDNLDQARCGFAITKEIQVSCVAFADDITLVSSSREGMNNLLTITREFLGERGLGINHSKCKGIRFTKVPKSKSLIIDTNPNCFLIRNQQGTPEPIPMAKPGEPLKTLGINLTLEGNPTFNYPELTRILNTIKHAPLKPHQKVQIIRDHLIPLLQYKLGVPTFYRATLNNIDKSIRLTVKEILHLPTTGLHNSYLYLPLKEGGLGLKRLATQYASRVGLGLSNMATSDDAVSRAVAGLHLSLMDKAKNCLGLSEISKEAIKKAKEKLVQAEIRTLLQCHLGRSHSSFTNDTISNSWMRYPTFLSARNYIMGIKLRAGIIETRAQKWRGRSPPHPTMLLCRHCGARSRTRETDIHVSQKCLHNKKLILRRHNCVVSTLGRRATQQGFAVYYEPCIKHGETVLKPDLVIIKGDTATIIDVAVPWEQGTNLREHNSRKISKYQCLEREAAKYFNVKTVKTGSLVVGARGKWSAGNDSTLKSCGLHCSKRLKKLLCTIALEGTCAVFKH</sequence>
<feature type="region of interest" description="Disordered" evidence="2">
    <location>
        <begin position="267"/>
        <end position="306"/>
    </location>
</feature>
<feature type="compositionally biased region" description="Basic and acidic residues" evidence="2">
    <location>
        <begin position="285"/>
        <end position="294"/>
    </location>
</feature>
<proteinExistence type="predicted"/>
<keyword evidence="1" id="KW-0479">Metal-binding</keyword>
<feature type="domain" description="C2H2-type" evidence="3">
    <location>
        <begin position="315"/>
        <end position="343"/>
    </location>
</feature>
<name>A0A0V1M329_9BILA</name>
<keyword evidence="1" id="KW-0862">Zinc</keyword>
<organism evidence="5 6">
    <name type="scientific">Trichinella papuae</name>
    <dbReference type="NCBI Taxonomy" id="268474"/>
    <lineage>
        <taxon>Eukaryota</taxon>
        <taxon>Metazoa</taxon>
        <taxon>Ecdysozoa</taxon>
        <taxon>Nematoda</taxon>
        <taxon>Enoplea</taxon>
        <taxon>Dorylaimia</taxon>
        <taxon>Trichinellida</taxon>
        <taxon>Trichinellidae</taxon>
        <taxon>Trichinella</taxon>
    </lineage>
</organism>
<dbReference type="Gene3D" id="3.30.70.270">
    <property type="match status" value="1"/>
</dbReference>
<evidence type="ECO:0000256" key="1">
    <source>
        <dbReference type="PROSITE-ProRule" id="PRU00042"/>
    </source>
</evidence>
<dbReference type="InterPro" id="IPR013087">
    <property type="entry name" value="Znf_C2H2_type"/>
</dbReference>
<reference evidence="5 6" key="1">
    <citation type="submission" date="2015-01" db="EMBL/GenBank/DDBJ databases">
        <title>Evolution of Trichinella species and genotypes.</title>
        <authorList>
            <person name="Korhonen P.K."/>
            <person name="Edoardo P."/>
            <person name="Giuseppe L.R."/>
            <person name="Gasser R.B."/>
        </authorList>
    </citation>
    <scope>NUCLEOTIDE SEQUENCE [LARGE SCALE GENOMIC DNA]</scope>
    <source>
        <strain evidence="5">ISS1980</strain>
    </source>
</reference>
<evidence type="ECO:0000256" key="2">
    <source>
        <dbReference type="SAM" id="MobiDB-lite"/>
    </source>
</evidence>
<feature type="region of interest" description="Disordered" evidence="2">
    <location>
        <begin position="505"/>
        <end position="525"/>
    </location>
</feature>
<dbReference type="InterPro" id="IPR000477">
    <property type="entry name" value="RT_dom"/>
</dbReference>
<dbReference type="PROSITE" id="PS50878">
    <property type="entry name" value="RT_POL"/>
    <property type="match status" value="1"/>
</dbReference>
<dbReference type="SMART" id="SM00355">
    <property type="entry name" value="ZnF_C2H2"/>
    <property type="match status" value="3"/>
</dbReference>
<keyword evidence="1" id="KW-0863">Zinc-finger</keyword>
<dbReference type="PANTHER" id="PTHR35450:SF2">
    <property type="entry name" value="REVERSE TRANSCRIPTASE DOMAIN-CONTAINING PROTEIN"/>
    <property type="match status" value="1"/>
</dbReference>
<dbReference type="SUPFAM" id="SSF56672">
    <property type="entry name" value="DNA/RNA polymerases"/>
    <property type="match status" value="1"/>
</dbReference>
<comment type="caution">
    <text evidence="5">The sequence shown here is derived from an EMBL/GenBank/DDBJ whole genome shotgun (WGS) entry which is preliminary data.</text>
</comment>